<dbReference type="InterPro" id="IPR011529">
    <property type="entry name" value="Glu_5kinase"/>
</dbReference>
<dbReference type="PANTHER" id="PTHR43654">
    <property type="entry name" value="GLUTAMATE 5-KINASE"/>
    <property type="match status" value="1"/>
</dbReference>
<dbReference type="InterPro" id="IPR001057">
    <property type="entry name" value="Glu/AcGlu_kinase"/>
</dbReference>
<dbReference type="GO" id="GO:0004349">
    <property type="term" value="F:glutamate 5-kinase activity"/>
    <property type="evidence" value="ECO:0007669"/>
    <property type="project" value="InterPro"/>
</dbReference>
<dbReference type="PIRSF" id="PIRSF000729">
    <property type="entry name" value="GK"/>
    <property type="match status" value="1"/>
</dbReference>
<dbReference type="Pfam" id="PF01472">
    <property type="entry name" value="PUA"/>
    <property type="match status" value="1"/>
</dbReference>
<name>A0A381YKN7_9ZZZZ</name>
<evidence type="ECO:0000256" key="4">
    <source>
        <dbReference type="ARBA" id="ARBA00022679"/>
    </source>
</evidence>
<keyword evidence="5" id="KW-0547">Nucleotide-binding</keyword>
<dbReference type="PANTHER" id="PTHR43654:SF1">
    <property type="entry name" value="ISOPENTENYL PHOSPHATE KINASE"/>
    <property type="match status" value="1"/>
</dbReference>
<keyword evidence="1" id="KW-0963">Cytoplasm</keyword>
<dbReference type="CDD" id="cd21157">
    <property type="entry name" value="PUA_G5K"/>
    <property type="match status" value="1"/>
</dbReference>
<dbReference type="Gene3D" id="2.30.130.10">
    <property type="entry name" value="PUA domain"/>
    <property type="match status" value="1"/>
</dbReference>
<dbReference type="InterPro" id="IPR036974">
    <property type="entry name" value="PUA_sf"/>
</dbReference>
<evidence type="ECO:0000256" key="1">
    <source>
        <dbReference type="ARBA" id="ARBA00022490"/>
    </source>
</evidence>
<dbReference type="InterPro" id="IPR002478">
    <property type="entry name" value="PUA"/>
</dbReference>
<proteinExistence type="inferred from homology"/>
<dbReference type="EMBL" id="UINC01018372">
    <property type="protein sequence ID" value="SVA77121.1"/>
    <property type="molecule type" value="Genomic_DNA"/>
</dbReference>
<dbReference type="NCBIfam" id="TIGR01027">
    <property type="entry name" value="proB"/>
    <property type="match status" value="1"/>
</dbReference>
<gene>
    <name evidence="9" type="ORF">METZ01_LOCUS129975</name>
</gene>
<evidence type="ECO:0000256" key="2">
    <source>
        <dbReference type="ARBA" id="ARBA00022605"/>
    </source>
</evidence>
<dbReference type="PROSITE" id="PS50890">
    <property type="entry name" value="PUA"/>
    <property type="match status" value="1"/>
</dbReference>
<protein>
    <recommendedName>
        <fullName evidence="8">PUA domain-containing protein</fullName>
    </recommendedName>
</protein>
<evidence type="ECO:0000256" key="5">
    <source>
        <dbReference type="ARBA" id="ARBA00022741"/>
    </source>
</evidence>
<evidence type="ECO:0000259" key="8">
    <source>
        <dbReference type="SMART" id="SM00359"/>
    </source>
</evidence>
<evidence type="ECO:0000256" key="7">
    <source>
        <dbReference type="ARBA" id="ARBA00022840"/>
    </source>
</evidence>
<keyword evidence="4" id="KW-0808">Transferase</keyword>
<dbReference type="AlphaFoldDB" id="A0A381YKN7"/>
<feature type="domain" description="PUA" evidence="8">
    <location>
        <begin position="297"/>
        <end position="380"/>
    </location>
</feature>
<dbReference type="SMART" id="SM00359">
    <property type="entry name" value="PUA"/>
    <property type="match status" value="1"/>
</dbReference>
<dbReference type="GO" id="GO:0005524">
    <property type="term" value="F:ATP binding"/>
    <property type="evidence" value="ECO:0007669"/>
    <property type="project" value="UniProtKB-KW"/>
</dbReference>
<dbReference type="Pfam" id="PF00696">
    <property type="entry name" value="AA_kinase"/>
    <property type="match status" value="1"/>
</dbReference>
<sequence length="388" mass="41384">MARASQQHKAENSPLSGDLRYRRIVVKAGTAALTGPSGLDPEIMADLVRQVCQVRDASGEVLLVTSGAIAAGRSALGQTSGDMGQDISSRQVFAAVGQSRLMHTYQEMFAAHDAQIAQTLLTITDLSNRQSYLNVGNTLQRLLELGVVPVVNENDVVAVDEIGEVFGDNDRLSALVANLVDADLLVVLTDTDGLYSADPRTDPNATLIAEVEQVDASIESLAGEELHPWARGGMATKLEAAKLVTASGIPMVMCHGRNEDAVLRAAQGKSVGTFFKPADGKMEARKRWMLSGISQRGKIIVDPGAAGALVSDHRSLLPAGIRSVEGDFSRGESIYVVDSKGVKIACGIANYAARDIGKIQGLRSDRIEETLGYHYGQEVVHRNNLVLL</sequence>
<dbReference type="HAMAP" id="MF_00456">
    <property type="entry name" value="ProB"/>
    <property type="match status" value="1"/>
</dbReference>
<organism evidence="9">
    <name type="scientific">marine metagenome</name>
    <dbReference type="NCBI Taxonomy" id="408172"/>
    <lineage>
        <taxon>unclassified sequences</taxon>
        <taxon>metagenomes</taxon>
        <taxon>ecological metagenomes</taxon>
    </lineage>
</organism>
<keyword evidence="2" id="KW-0028">Amino-acid biosynthesis</keyword>
<dbReference type="FunFam" id="3.40.1160.10:FF:000018">
    <property type="entry name" value="Glutamate 5-kinase"/>
    <property type="match status" value="1"/>
</dbReference>
<keyword evidence="6" id="KW-0418">Kinase</keyword>
<evidence type="ECO:0000313" key="9">
    <source>
        <dbReference type="EMBL" id="SVA77121.1"/>
    </source>
</evidence>
<dbReference type="Gene3D" id="3.40.1160.10">
    <property type="entry name" value="Acetylglutamate kinase-like"/>
    <property type="match status" value="1"/>
</dbReference>
<dbReference type="GO" id="GO:0003723">
    <property type="term" value="F:RNA binding"/>
    <property type="evidence" value="ECO:0007669"/>
    <property type="project" value="InterPro"/>
</dbReference>
<dbReference type="PRINTS" id="PR00474">
    <property type="entry name" value="GLU5KINASE"/>
</dbReference>
<dbReference type="InterPro" id="IPR015947">
    <property type="entry name" value="PUA-like_sf"/>
</dbReference>
<dbReference type="InterPro" id="IPR041739">
    <property type="entry name" value="G5K_ProB"/>
</dbReference>
<reference evidence="9" key="1">
    <citation type="submission" date="2018-05" db="EMBL/GenBank/DDBJ databases">
        <authorList>
            <person name="Lanie J.A."/>
            <person name="Ng W.-L."/>
            <person name="Kazmierczak K.M."/>
            <person name="Andrzejewski T.M."/>
            <person name="Davidsen T.M."/>
            <person name="Wayne K.J."/>
            <person name="Tettelin H."/>
            <person name="Glass J.I."/>
            <person name="Rusch D."/>
            <person name="Podicherti R."/>
            <person name="Tsui H.-C.T."/>
            <person name="Winkler M.E."/>
        </authorList>
    </citation>
    <scope>NUCLEOTIDE SEQUENCE</scope>
</reference>
<dbReference type="InterPro" id="IPR036393">
    <property type="entry name" value="AceGlu_kinase-like_sf"/>
</dbReference>
<evidence type="ECO:0000256" key="6">
    <source>
        <dbReference type="ARBA" id="ARBA00022777"/>
    </source>
</evidence>
<accession>A0A381YKN7</accession>
<dbReference type="SUPFAM" id="SSF53633">
    <property type="entry name" value="Carbamate kinase-like"/>
    <property type="match status" value="1"/>
</dbReference>
<dbReference type="InterPro" id="IPR001048">
    <property type="entry name" value="Asp/Glu/Uridylate_kinase"/>
</dbReference>
<evidence type="ECO:0000256" key="3">
    <source>
        <dbReference type="ARBA" id="ARBA00022650"/>
    </source>
</evidence>
<dbReference type="GO" id="GO:0008652">
    <property type="term" value="P:amino acid biosynthetic process"/>
    <property type="evidence" value="ECO:0007669"/>
    <property type="project" value="UniProtKB-KW"/>
</dbReference>
<dbReference type="InterPro" id="IPR005715">
    <property type="entry name" value="Glu_5kinase/COase_Synthase"/>
</dbReference>
<keyword evidence="7" id="KW-0067">ATP-binding</keyword>
<dbReference type="SUPFAM" id="SSF88697">
    <property type="entry name" value="PUA domain-like"/>
    <property type="match status" value="1"/>
</dbReference>
<dbReference type="GO" id="GO:0005829">
    <property type="term" value="C:cytosol"/>
    <property type="evidence" value="ECO:0007669"/>
    <property type="project" value="TreeGrafter"/>
</dbReference>
<keyword evidence="3" id="KW-0641">Proline biosynthesis</keyword>
<dbReference type="CDD" id="cd04242">
    <property type="entry name" value="AAK_G5K_ProB"/>
    <property type="match status" value="1"/>
</dbReference>